<feature type="transmembrane region" description="Helical" evidence="11">
    <location>
        <begin position="350"/>
        <end position="368"/>
    </location>
</feature>
<feature type="transmembrane region" description="Helical" evidence="11">
    <location>
        <begin position="547"/>
        <end position="567"/>
    </location>
</feature>
<evidence type="ECO:0000313" key="15">
    <source>
        <dbReference type="EMBL" id="EFG49514.1"/>
    </source>
</evidence>
<dbReference type="EMBL" id="ADNT01000078">
    <property type="protein sequence ID" value="EFG49514.1"/>
    <property type="molecule type" value="Genomic_DNA"/>
</dbReference>
<feature type="transmembrane region" description="Helical" evidence="11">
    <location>
        <begin position="470"/>
        <end position="493"/>
    </location>
</feature>
<dbReference type="Pfam" id="PF00359">
    <property type="entry name" value="PTS_EIIA_2"/>
    <property type="match status" value="1"/>
</dbReference>
<keyword evidence="3" id="KW-1003">Cell membrane</keyword>
<reference evidence="15 16" key="1">
    <citation type="submission" date="2010-04" db="EMBL/GenBank/DDBJ databases">
        <authorList>
            <person name="Muzny D."/>
            <person name="Qin X."/>
            <person name="Deng J."/>
            <person name="Jiang H."/>
            <person name="Liu Y."/>
            <person name="Qu J."/>
            <person name="Song X.-Z."/>
            <person name="Zhang L."/>
            <person name="Thornton R."/>
            <person name="Coyle M."/>
            <person name="Francisco L."/>
            <person name="Jackson L."/>
            <person name="Javaid M."/>
            <person name="Korchina V."/>
            <person name="Kovar C."/>
            <person name="Mata R."/>
            <person name="Mathew T."/>
            <person name="Ngo R."/>
            <person name="Nguyen L."/>
            <person name="Nguyen N."/>
            <person name="Okwuonu G."/>
            <person name="Ongeri F."/>
            <person name="Pham C."/>
            <person name="Simmons D."/>
            <person name="Wilczek-Boney K."/>
            <person name="Hale W."/>
            <person name="Jakkamsetti A."/>
            <person name="Pham P."/>
            <person name="Ruth R."/>
            <person name="San Lucas F."/>
            <person name="Warren J."/>
            <person name="Zhang J."/>
            <person name="Zhao Z."/>
            <person name="Zhou C."/>
            <person name="Zhu D."/>
            <person name="Lee S."/>
            <person name="Bess C."/>
            <person name="Blankenburg K."/>
            <person name="Forbes L."/>
            <person name="Fu Q."/>
            <person name="Gubbala S."/>
            <person name="Hirani K."/>
            <person name="Jayaseelan J.C."/>
            <person name="Lara F."/>
            <person name="Munidasa M."/>
            <person name="Palculict T."/>
            <person name="Patil S."/>
            <person name="Pu L.-L."/>
            <person name="Saada N."/>
            <person name="Tang L."/>
            <person name="Weissenberger G."/>
            <person name="Zhu Y."/>
            <person name="Hemphill L."/>
            <person name="Shang Y."/>
            <person name="Youmans B."/>
            <person name="Ayvaz T."/>
            <person name="Ross M."/>
            <person name="Santibanez J."/>
            <person name="Aqrawi P."/>
            <person name="Gross S."/>
            <person name="Joshi V."/>
            <person name="Fowler G."/>
            <person name="Nazareth L."/>
            <person name="Reid J."/>
            <person name="Worley K."/>
            <person name="Petrosino J."/>
            <person name="Highlander S."/>
            <person name="Gibbs R."/>
            <person name="Gibbs R."/>
        </authorList>
    </citation>
    <scope>NUCLEOTIDE SEQUENCE [LARGE SCALE GENOMIC DNA]</scope>
    <source>
        <strain evidence="15 16">ATCC 11563</strain>
    </source>
</reference>
<evidence type="ECO:0000256" key="5">
    <source>
        <dbReference type="ARBA" id="ARBA00022597"/>
    </source>
</evidence>
<dbReference type="InterPro" id="IPR050864">
    <property type="entry name" value="Bacterial_PTS_Sugar_Transport"/>
</dbReference>
<dbReference type="Gene3D" id="3.40.930.10">
    <property type="entry name" value="Mannitol-specific EII, Chain A"/>
    <property type="match status" value="1"/>
</dbReference>
<evidence type="ECO:0000256" key="7">
    <source>
        <dbReference type="ARBA" id="ARBA00022683"/>
    </source>
</evidence>
<dbReference type="NCBIfam" id="TIGR01427">
    <property type="entry name" value="PTS_IIC_fructo"/>
    <property type="match status" value="1"/>
</dbReference>
<keyword evidence="2" id="KW-0813">Transport</keyword>
<keyword evidence="9 11" id="KW-1133">Transmembrane helix</keyword>
<evidence type="ECO:0000256" key="9">
    <source>
        <dbReference type="ARBA" id="ARBA00022989"/>
    </source>
</evidence>
<keyword evidence="4" id="KW-0597">Phosphoprotein</keyword>
<dbReference type="InterPro" id="IPR013011">
    <property type="entry name" value="PTS_EIIB_2"/>
</dbReference>
<evidence type="ECO:0000256" key="4">
    <source>
        <dbReference type="ARBA" id="ARBA00022553"/>
    </source>
</evidence>
<dbReference type="GO" id="GO:0016740">
    <property type="term" value="F:transferase activity"/>
    <property type="evidence" value="ECO:0007669"/>
    <property type="project" value="UniProtKB-KW"/>
</dbReference>
<dbReference type="SUPFAM" id="SSF52794">
    <property type="entry name" value="PTS system IIB component-like"/>
    <property type="match status" value="1"/>
</dbReference>
<keyword evidence="10 11" id="KW-0472">Membrane</keyword>
<dbReference type="InterPro" id="IPR003352">
    <property type="entry name" value="PTS_EIIC"/>
</dbReference>
<feature type="transmembrane region" description="Helical" evidence="11">
    <location>
        <begin position="433"/>
        <end position="458"/>
    </location>
</feature>
<keyword evidence="6 15" id="KW-0808">Transferase</keyword>
<feature type="domain" description="PTS EIIB type-2" evidence="13">
    <location>
        <begin position="183"/>
        <end position="278"/>
    </location>
</feature>
<comment type="caution">
    <text evidence="15">The sequence shown here is derived from an EMBL/GenBank/DDBJ whole genome shotgun (WGS) entry which is preliminary data.</text>
</comment>
<evidence type="ECO:0000256" key="10">
    <source>
        <dbReference type="ARBA" id="ARBA00023136"/>
    </source>
</evidence>
<keyword evidence="5" id="KW-0762">Sugar transport</keyword>
<feature type="transmembrane region" description="Helical" evidence="11">
    <location>
        <begin position="613"/>
        <end position="633"/>
    </location>
</feature>
<feature type="transmembrane region" description="Helical" evidence="11">
    <location>
        <begin position="513"/>
        <end position="535"/>
    </location>
</feature>
<evidence type="ECO:0000256" key="11">
    <source>
        <dbReference type="SAM" id="Phobius"/>
    </source>
</evidence>
<dbReference type="Gene3D" id="3.40.50.2300">
    <property type="match status" value="1"/>
</dbReference>
<dbReference type="PROSITE" id="PS51104">
    <property type="entry name" value="PTS_EIIC_TYPE_2"/>
    <property type="match status" value="1"/>
</dbReference>
<evidence type="ECO:0000259" key="14">
    <source>
        <dbReference type="PROSITE" id="PS51104"/>
    </source>
</evidence>
<dbReference type="NCBIfam" id="TIGR00848">
    <property type="entry name" value="fruA"/>
    <property type="match status" value="1"/>
</dbReference>
<dbReference type="InterPro" id="IPR003501">
    <property type="entry name" value="PTS_EIIB_2/3"/>
</dbReference>
<keyword evidence="7" id="KW-0598">Phosphotransferase system</keyword>
<accession>A0ABP2I735</accession>
<dbReference type="SUPFAM" id="SSF55804">
    <property type="entry name" value="Phoshotransferase/anion transport protein"/>
    <property type="match status" value="1"/>
</dbReference>
<proteinExistence type="predicted"/>
<evidence type="ECO:0000256" key="1">
    <source>
        <dbReference type="ARBA" id="ARBA00004429"/>
    </source>
</evidence>
<dbReference type="InterPro" id="IPR002178">
    <property type="entry name" value="PTS_EIIA_type-2_dom"/>
</dbReference>
<evidence type="ECO:0000256" key="6">
    <source>
        <dbReference type="ARBA" id="ARBA00022679"/>
    </source>
</evidence>
<dbReference type="CDD" id="cd05569">
    <property type="entry name" value="PTS_IIB_fructose"/>
    <property type="match status" value="1"/>
</dbReference>
<dbReference type="CDD" id="cd00211">
    <property type="entry name" value="PTS_IIA_fru"/>
    <property type="match status" value="1"/>
</dbReference>
<dbReference type="InterPro" id="IPR003353">
    <property type="entry name" value="PTS_IIB_fruc"/>
</dbReference>
<evidence type="ECO:0000256" key="3">
    <source>
        <dbReference type="ARBA" id="ARBA00022475"/>
    </source>
</evidence>
<dbReference type="NCBIfam" id="TIGR00829">
    <property type="entry name" value="FRU"/>
    <property type="match status" value="1"/>
</dbReference>
<protein>
    <submittedName>
        <fullName evidence="15">Phosphoenolpyruvate-dependent sugar phosphotransferase system, EIIA 2</fullName>
        <ecNumber evidence="15">2.7.1.69</ecNumber>
    </submittedName>
</protein>
<dbReference type="PANTHER" id="PTHR30505">
    <property type="entry name" value="FRUCTOSE-LIKE PERMEASE"/>
    <property type="match status" value="1"/>
</dbReference>
<evidence type="ECO:0000259" key="13">
    <source>
        <dbReference type="PROSITE" id="PS51099"/>
    </source>
</evidence>
<keyword evidence="8 11" id="KW-0812">Transmembrane</keyword>
<sequence>MKEIDMKITDILREELMILDVKADNKAAILDEMAQKLVDTGAVSDFDSFRSDIQKREDTMSTGLGNGIAMPHAKNEAVTKTSVVFAKKPGGLDFESLDGQPAELFFMIAAEGGSADTHLQVLAELSKLLMNEDFIAALKGAQDTAAVTGILNLAQAQLDAENKEEESSTDVSAADVDEKQPYIIAVTACPTGIAHTYMAEDALKKKAKELGVQIKVETRGSEGVKHGLTKEDIDKADGIIVAVSKNVPMGRFNGKKVVERPVADGINKTEELINLALSGDAPVYTTNRQDEDDASSEDGAGSGRFNFKSLYKDLMNGISAMLPFVIAGGIIIAISFLIERFAGSESALFLGFNGIGSAAFAFLIPVLAGNIAKSIGGQPALVAGFSAGALANTAGAGFLGGLVGGFLAGYVTILVIEMLKGLPKSLAGTRTILFYPVLTLLITGVIMYFVLGPIFAGINTGMLNFLESLGTANLVLLGGLLGGMMAIDMGGPFNKAAYAFSIGIFTDTGDGKFMAAVMAGGMVPPLAIALASVLFKNKFTKTEKQSGLTNFIMGLTFITEGAIPFAAADPLRVITSSVLGAAVAGGLTQFWTTNVPAPHGGIITMVALGNQPLLLILAVIIGSIISALVLGFWKKPVAEEDR</sequence>
<dbReference type="Pfam" id="PF02302">
    <property type="entry name" value="PTS_IIB"/>
    <property type="match status" value="1"/>
</dbReference>
<dbReference type="PROSITE" id="PS00372">
    <property type="entry name" value="PTS_EIIA_TYPE_2_HIS"/>
    <property type="match status" value="1"/>
</dbReference>
<organism evidence="15 16">
    <name type="scientific">Aerococcus viridans (strain ATCC 11563 / DSM 20340 / CCUG 4311 / JCM 20461 / NBRC 12219 / NCTC 8251 / M1)</name>
    <dbReference type="NCBI Taxonomy" id="655812"/>
    <lineage>
        <taxon>Bacteria</taxon>
        <taxon>Bacillati</taxon>
        <taxon>Bacillota</taxon>
        <taxon>Bacilli</taxon>
        <taxon>Lactobacillales</taxon>
        <taxon>Aerococcaceae</taxon>
        <taxon>Aerococcus</taxon>
    </lineage>
</organism>
<dbReference type="PROSITE" id="PS51094">
    <property type="entry name" value="PTS_EIIA_TYPE_2"/>
    <property type="match status" value="1"/>
</dbReference>
<dbReference type="Proteomes" id="UP000003764">
    <property type="component" value="Unassembled WGS sequence"/>
</dbReference>
<dbReference type="InterPro" id="IPR013014">
    <property type="entry name" value="PTS_EIIC_2"/>
</dbReference>
<feature type="transmembrane region" description="Helical" evidence="11">
    <location>
        <begin position="314"/>
        <end position="338"/>
    </location>
</feature>
<evidence type="ECO:0000256" key="2">
    <source>
        <dbReference type="ARBA" id="ARBA00022448"/>
    </source>
</evidence>
<dbReference type="InterPro" id="IPR016152">
    <property type="entry name" value="PTrfase/Anion_transptr"/>
</dbReference>
<feature type="transmembrane region" description="Helical" evidence="11">
    <location>
        <begin position="380"/>
        <end position="413"/>
    </location>
</feature>
<feature type="domain" description="PTS EIIC type-2" evidence="14">
    <location>
        <begin position="310"/>
        <end position="633"/>
    </location>
</feature>
<dbReference type="Pfam" id="PF02378">
    <property type="entry name" value="PTS_EIIC"/>
    <property type="match status" value="1"/>
</dbReference>
<evidence type="ECO:0000313" key="16">
    <source>
        <dbReference type="Proteomes" id="UP000003764"/>
    </source>
</evidence>
<dbReference type="PANTHER" id="PTHR30505:SF28">
    <property type="entry name" value="PTS SYSTEM 2-O-ALPHA-MANNOSYL-D-GLYCERATE-SPECIFIC EIIABC COMPONENT"/>
    <property type="match status" value="1"/>
</dbReference>
<dbReference type="InterPro" id="IPR036095">
    <property type="entry name" value="PTS_EIIB-like_sf"/>
</dbReference>
<dbReference type="PROSITE" id="PS51099">
    <property type="entry name" value="PTS_EIIB_TYPE_2"/>
    <property type="match status" value="1"/>
</dbReference>
<dbReference type="InterPro" id="IPR006327">
    <property type="entry name" value="PTS_IIC_fruc"/>
</dbReference>
<evidence type="ECO:0000259" key="12">
    <source>
        <dbReference type="PROSITE" id="PS51094"/>
    </source>
</evidence>
<comment type="subcellular location">
    <subcellularLocation>
        <location evidence="1">Cell inner membrane</location>
        <topology evidence="1">Multi-pass membrane protein</topology>
    </subcellularLocation>
</comment>
<evidence type="ECO:0000256" key="8">
    <source>
        <dbReference type="ARBA" id="ARBA00022692"/>
    </source>
</evidence>
<feature type="domain" description="PTS EIIA type-2" evidence="12">
    <location>
        <begin position="10"/>
        <end position="154"/>
    </location>
</feature>
<gene>
    <name evidence="15" type="primary">fruA</name>
    <name evidence="15" type="ORF">HMPREF0061_1107</name>
</gene>
<keyword evidence="16" id="KW-1185">Reference proteome</keyword>
<dbReference type="InterPro" id="IPR004715">
    <property type="entry name" value="PTS_IIA_fruc"/>
</dbReference>
<dbReference type="EC" id="2.7.1.69" evidence="15"/>
<name>A0ABP2I735_AERVM</name>